<accession>A0ACC0DQE8</accession>
<keyword evidence="2" id="KW-1185">Reference proteome</keyword>
<organism evidence="1 2">
    <name type="scientific">Puccinia striiformis f. sp. tritici</name>
    <dbReference type="NCBI Taxonomy" id="168172"/>
    <lineage>
        <taxon>Eukaryota</taxon>
        <taxon>Fungi</taxon>
        <taxon>Dikarya</taxon>
        <taxon>Basidiomycota</taxon>
        <taxon>Pucciniomycotina</taxon>
        <taxon>Pucciniomycetes</taxon>
        <taxon>Pucciniales</taxon>
        <taxon>Pucciniaceae</taxon>
        <taxon>Puccinia</taxon>
    </lineage>
</organism>
<proteinExistence type="predicted"/>
<reference evidence="1 2" key="3">
    <citation type="journal article" date="2022" name="Microbiol. Spectr.">
        <title>Folding features and dynamics of 3D genome architecture in plant fungal pathogens.</title>
        <authorList>
            <person name="Xia C."/>
        </authorList>
    </citation>
    <scope>NUCLEOTIDE SEQUENCE [LARGE SCALE GENOMIC DNA]</scope>
    <source>
        <strain evidence="1 2">93-210</strain>
    </source>
</reference>
<sequence length="70" mass="7784">MNRKRKRTRRPSTQADETKAPTLDSNDEQEDANSTAPSRPQTPSASAVAATQTDEERLGKSLLFSFYVLD</sequence>
<dbReference type="EMBL" id="CM045881">
    <property type="protein sequence ID" value="KAI7937036.1"/>
    <property type="molecule type" value="Genomic_DNA"/>
</dbReference>
<name>A0ACC0DQE8_9BASI</name>
<reference evidence="2" key="2">
    <citation type="journal article" date="2018" name="Mol. Plant Microbe Interact.">
        <title>Genome sequence resources for the wheat stripe rust pathogen (Puccinia striiformis f. sp. tritici) and the barley stripe rust pathogen (Puccinia striiformis f. sp. hordei).</title>
        <authorList>
            <person name="Xia C."/>
            <person name="Wang M."/>
            <person name="Yin C."/>
            <person name="Cornejo O.E."/>
            <person name="Hulbert S.H."/>
            <person name="Chen X."/>
        </authorList>
    </citation>
    <scope>NUCLEOTIDE SEQUENCE [LARGE SCALE GENOMIC DNA]</scope>
    <source>
        <strain evidence="2">93-210</strain>
    </source>
</reference>
<evidence type="ECO:0000313" key="2">
    <source>
        <dbReference type="Proteomes" id="UP001060170"/>
    </source>
</evidence>
<dbReference type="Proteomes" id="UP001060170">
    <property type="component" value="Chromosome 17"/>
</dbReference>
<gene>
    <name evidence="1" type="ORF">MJO28_015935</name>
</gene>
<reference evidence="2" key="1">
    <citation type="journal article" date="2018" name="BMC Genomics">
        <title>Genomic insights into host adaptation between the wheat stripe rust pathogen (Puccinia striiformis f. sp. tritici) and the barley stripe rust pathogen (Puccinia striiformis f. sp. hordei).</title>
        <authorList>
            <person name="Xia C."/>
            <person name="Wang M."/>
            <person name="Yin C."/>
            <person name="Cornejo O.E."/>
            <person name="Hulbert S.H."/>
            <person name="Chen X."/>
        </authorList>
    </citation>
    <scope>NUCLEOTIDE SEQUENCE [LARGE SCALE GENOMIC DNA]</scope>
    <source>
        <strain evidence="2">93-210</strain>
    </source>
</reference>
<protein>
    <submittedName>
        <fullName evidence="1">Uncharacterized protein</fullName>
    </submittedName>
</protein>
<evidence type="ECO:0000313" key="1">
    <source>
        <dbReference type="EMBL" id="KAI7937036.1"/>
    </source>
</evidence>
<comment type="caution">
    <text evidence="1">The sequence shown here is derived from an EMBL/GenBank/DDBJ whole genome shotgun (WGS) entry which is preliminary data.</text>
</comment>